<dbReference type="Gene3D" id="3.90.190.10">
    <property type="entry name" value="Protein tyrosine phosphatase superfamily"/>
    <property type="match status" value="1"/>
</dbReference>
<reference evidence="2" key="1">
    <citation type="submission" date="2016-04" db="EMBL/GenBank/DDBJ databases">
        <authorList>
            <person name="Evans L.H."/>
            <person name="Alamgir A."/>
            <person name="Owens N."/>
            <person name="Weber N.D."/>
            <person name="Virtaneva K."/>
            <person name="Barbian K."/>
            <person name="Babar A."/>
            <person name="Rosenke K."/>
        </authorList>
    </citation>
    <scope>NUCLEOTIDE SEQUENCE</scope>
    <source>
        <strain evidence="2">86</strain>
    </source>
</reference>
<accession>A0A212K5D8</accession>
<dbReference type="InterPro" id="IPR055214">
    <property type="entry name" value="PTP-NADK"/>
</dbReference>
<evidence type="ECO:0000259" key="1">
    <source>
        <dbReference type="Pfam" id="PF22741"/>
    </source>
</evidence>
<proteinExistence type="predicted"/>
<feature type="domain" description="DSP-PTPase phosphatase fused to NAD+ Kinase" evidence="1">
    <location>
        <begin position="47"/>
        <end position="157"/>
    </location>
</feature>
<gene>
    <name evidence="2" type="ORF">KL86APRO_12177</name>
</gene>
<evidence type="ECO:0000313" key="2">
    <source>
        <dbReference type="EMBL" id="SBW06939.1"/>
    </source>
</evidence>
<dbReference type="SUPFAM" id="SSF52799">
    <property type="entry name" value="(Phosphotyrosine protein) phosphatases II"/>
    <property type="match status" value="1"/>
</dbReference>
<dbReference type="EMBL" id="FLUO01000001">
    <property type="protein sequence ID" value="SBW06939.1"/>
    <property type="molecule type" value="Genomic_DNA"/>
</dbReference>
<organism evidence="2">
    <name type="scientific">uncultured Alphaproteobacteria bacterium</name>
    <dbReference type="NCBI Taxonomy" id="91750"/>
    <lineage>
        <taxon>Bacteria</taxon>
        <taxon>Pseudomonadati</taxon>
        <taxon>Pseudomonadota</taxon>
        <taxon>Alphaproteobacteria</taxon>
        <taxon>environmental samples</taxon>
    </lineage>
</organism>
<dbReference type="AlphaFoldDB" id="A0A212K5D8"/>
<protein>
    <recommendedName>
        <fullName evidence="1">DSP-PTPase phosphatase fused to NAD+ Kinase domain-containing protein</fullName>
    </recommendedName>
</protein>
<dbReference type="Pfam" id="PF22741">
    <property type="entry name" value="PTP-NADK"/>
    <property type="match status" value="1"/>
</dbReference>
<name>A0A212K5D8_9PROT</name>
<dbReference type="InterPro" id="IPR029021">
    <property type="entry name" value="Prot-tyrosine_phosphatase-like"/>
</dbReference>
<sequence length="228" mass="26284">MDLPTIAPPAPELTPPERRRAFLDMWLVDHGFIRDVYWNLHRVADGVWRAAQPAPHHLRRARDLGVRTVVNLRGRRDTCGAYQLEREACQRLGLVLIDFPIRSRSPLDRETLMAAAKLCAEIEPPFLMHCKSGADRAGFMSTLYSFLREGVALREAMRVHLSLGYGHVRQAKTGVIDFFFEEFLRETDGSREAFLPWVETVYDREALNARFKENWLAGIVVNKILRRE</sequence>